<sequence>MKPLPNHLKCALEKDSLLPLFISALLKDDEKKRLVFVLKNRKEAFAWKTSDILVNDEKRQETIKID</sequence>
<keyword evidence="1" id="KW-0808">Transferase</keyword>
<evidence type="ECO:0000313" key="1">
    <source>
        <dbReference type="EMBL" id="GEU72182.1"/>
    </source>
</evidence>
<name>A0A6L2MHE5_TANCI</name>
<dbReference type="EMBL" id="BKCJ010006440">
    <property type="protein sequence ID" value="GEU72182.1"/>
    <property type="molecule type" value="Genomic_DNA"/>
</dbReference>
<protein>
    <submittedName>
        <fullName evidence="1">Reverse transcriptase domain-containing protein</fullName>
    </submittedName>
</protein>
<comment type="caution">
    <text evidence="1">The sequence shown here is derived from an EMBL/GenBank/DDBJ whole genome shotgun (WGS) entry which is preliminary data.</text>
</comment>
<reference evidence="1" key="1">
    <citation type="journal article" date="2019" name="Sci. Rep.">
        <title>Draft genome of Tanacetum cinerariifolium, the natural source of mosquito coil.</title>
        <authorList>
            <person name="Yamashiro T."/>
            <person name="Shiraishi A."/>
            <person name="Satake H."/>
            <person name="Nakayama K."/>
        </authorList>
    </citation>
    <scope>NUCLEOTIDE SEQUENCE</scope>
</reference>
<gene>
    <name evidence="1" type="ORF">Tci_044160</name>
</gene>
<proteinExistence type="predicted"/>
<dbReference type="GO" id="GO:0003964">
    <property type="term" value="F:RNA-directed DNA polymerase activity"/>
    <property type="evidence" value="ECO:0007669"/>
    <property type="project" value="UniProtKB-KW"/>
</dbReference>
<dbReference type="AlphaFoldDB" id="A0A6L2MHE5"/>
<keyword evidence="1" id="KW-0695">RNA-directed DNA polymerase</keyword>
<organism evidence="1">
    <name type="scientific">Tanacetum cinerariifolium</name>
    <name type="common">Dalmatian daisy</name>
    <name type="synonym">Chrysanthemum cinerariifolium</name>
    <dbReference type="NCBI Taxonomy" id="118510"/>
    <lineage>
        <taxon>Eukaryota</taxon>
        <taxon>Viridiplantae</taxon>
        <taxon>Streptophyta</taxon>
        <taxon>Embryophyta</taxon>
        <taxon>Tracheophyta</taxon>
        <taxon>Spermatophyta</taxon>
        <taxon>Magnoliopsida</taxon>
        <taxon>eudicotyledons</taxon>
        <taxon>Gunneridae</taxon>
        <taxon>Pentapetalae</taxon>
        <taxon>asterids</taxon>
        <taxon>campanulids</taxon>
        <taxon>Asterales</taxon>
        <taxon>Asteraceae</taxon>
        <taxon>Asteroideae</taxon>
        <taxon>Anthemideae</taxon>
        <taxon>Anthemidinae</taxon>
        <taxon>Tanacetum</taxon>
    </lineage>
</organism>
<keyword evidence="1" id="KW-0548">Nucleotidyltransferase</keyword>
<accession>A0A6L2MHE5</accession>